<organism evidence="2 3">
    <name type="scientific">Sphagnum troendelagicum</name>
    <dbReference type="NCBI Taxonomy" id="128251"/>
    <lineage>
        <taxon>Eukaryota</taxon>
        <taxon>Viridiplantae</taxon>
        <taxon>Streptophyta</taxon>
        <taxon>Embryophyta</taxon>
        <taxon>Bryophyta</taxon>
        <taxon>Sphagnophytina</taxon>
        <taxon>Sphagnopsida</taxon>
        <taxon>Sphagnales</taxon>
        <taxon>Sphagnaceae</taxon>
        <taxon>Sphagnum</taxon>
    </lineage>
</organism>
<proteinExistence type="predicted"/>
<feature type="coiled-coil region" evidence="1">
    <location>
        <begin position="298"/>
        <end position="328"/>
    </location>
</feature>
<dbReference type="PANTHER" id="PTHR47017">
    <property type="entry name" value="ACYL-COA"/>
    <property type="match status" value="1"/>
</dbReference>
<name>A0ABP0UKB3_9BRYO</name>
<dbReference type="InterPro" id="IPR016181">
    <property type="entry name" value="Acyl_CoA_acyltransferase"/>
</dbReference>
<dbReference type="Proteomes" id="UP001497512">
    <property type="component" value="Chromosome 4"/>
</dbReference>
<evidence type="ECO:0000256" key="1">
    <source>
        <dbReference type="SAM" id="Coils"/>
    </source>
</evidence>
<dbReference type="Gene3D" id="3.40.630.30">
    <property type="match status" value="1"/>
</dbReference>
<dbReference type="InterPro" id="IPR007434">
    <property type="entry name" value="FemAB-like"/>
</dbReference>
<dbReference type="SUPFAM" id="SSF55729">
    <property type="entry name" value="Acyl-CoA N-acyltransferases (Nat)"/>
    <property type="match status" value="1"/>
</dbReference>
<evidence type="ECO:0000313" key="3">
    <source>
        <dbReference type="Proteomes" id="UP001497512"/>
    </source>
</evidence>
<keyword evidence="1" id="KW-0175">Coiled coil</keyword>
<dbReference type="PANTHER" id="PTHR47017:SF1">
    <property type="entry name" value="ACYL-COA"/>
    <property type="match status" value="1"/>
</dbReference>
<sequence>MAVMDIMTCSAPFFFTLSRRLSTHPSAPESRFAAPHSLPWVFSPLGFITRRRRERKGVAVHAIFWGQERSKRVAPPRPHRDIIISAEDFSQVKQEKETATVVELPLTLTVSVISSISQIPADHWDACALDSTGPESANPFITHAFLSSLEDSKSAVPEEGWLPQHLVARHGDGSILGVVPLYLKSHSYGEYVFDHSWANAFYRYGGAYYPKLQSCVPFTPATGPRMLVRNGPFHDQVFDGLCKCMQQLTGQMGASSVHITFPTKQEWDRVGQLGYLQRIGMQYHWKNCNYGSFDDFLMDLKQSKRKNIRQERKKVQAQNLQLKRLRGDDIKPWHWDAFYKFYRNTTDNKWGQAYLTREFFHLMGSRMGDRVLLVIAEENGKLVAGALNLIGGDTLFGRNWGCSNEAHYHALHFEACYYQAIEAAIEWGLKTVEAGAQGEHKIQRGYLPTATYSAHYIPDPDFRDAISSFLQRETIQTKMALQLLSDSSPFKKEIV</sequence>
<keyword evidence="3" id="KW-1185">Reference proteome</keyword>
<accession>A0ABP0UKB3</accession>
<evidence type="ECO:0000313" key="2">
    <source>
        <dbReference type="EMBL" id="CAK9223663.1"/>
    </source>
</evidence>
<gene>
    <name evidence="2" type="ORF">CSSPTR1EN2_LOCUS16944</name>
</gene>
<evidence type="ECO:0008006" key="4">
    <source>
        <dbReference type="Google" id="ProtNLM"/>
    </source>
</evidence>
<dbReference type="Pfam" id="PF04339">
    <property type="entry name" value="FemAB_like"/>
    <property type="match status" value="1"/>
</dbReference>
<dbReference type="EMBL" id="OZ019896">
    <property type="protein sequence ID" value="CAK9223663.1"/>
    <property type="molecule type" value="Genomic_DNA"/>
</dbReference>
<reference evidence="2" key="1">
    <citation type="submission" date="2024-02" db="EMBL/GenBank/DDBJ databases">
        <authorList>
            <consortium name="ELIXIR-Norway"/>
            <consortium name="Elixir Norway"/>
        </authorList>
    </citation>
    <scope>NUCLEOTIDE SEQUENCE</scope>
</reference>
<protein>
    <recommendedName>
        <fullName evidence="4">Acyl-CoA N-acyltransferase</fullName>
    </recommendedName>
</protein>